<dbReference type="EMBL" id="NVYQ01000028">
    <property type="protein sequence ID" value="RGB18690.1"/>
    <property type="molecule type" value="Genomic_DNA"/>
</dbReference>
<evidence type="ECO:0000313" key="2">
    <source>
        <dbReference type="EMBL" id="RQK79227.1"/>
    </source>
</evidence>
<reference evidence="2 4" key="2">
    <citation type="submission" date="2017-09" db="EMBL/GenBank/DDBJ databases">
        <title>Phenotypic and genotypic characterization of Colombian isolates of Neisseria meningitidis recovered from invasive disease.</title>
        <authorList>
            <person name="Duarte C."/>
            <person name="Gabastou J.M."/>
            <person name="Moreno J."/>
        </authorList>
    </citation>
    <scope>NUCLEOTIDE SEQUENCE [LARGE SCALE GENOMIC DNA]</scope>
    <source>
        <strain evidence="2 4">INS-Nm1012</strain>
    </source>
</reference>
<dbReference type="EMBL" id="NWZY01000010">
    <property type="protein sequence ID" value="RQK79227.1"/>
    <property type="molecule type" value="Genomic_DNA"/>
</dbReference>
<protein>
    <submittedName>
        <fullName evidence="2">Uncharacterized protein</fullName>
    </submittedName>
</protein>
<dbReference type="Proteomes" id="UP000260504">
    <property type="component" value="Unassembled WGS sequence"/>
</dbReference>
<proteinExistence type="predicted"/>
<accession>A0A425B3M7</accession>
<evidence type="ECO:0000313" key="1">
    <source>
        <dbReference type="EMBL" id="RGB18690.1"/>
    </source>
</evidence>
<organism evidence="2 4">
    <name type="scientific">Neisseria meningitidis</name>
    <dbReference type="NCBI Taxonomy" id="487"/>
    <lineage>
        <taxon>Bacteria</taxon>
        <taxon>Pseudomonadati</taxon>
        <taxon>Pseudomonadota</taxon>
        <taxon>Betaproteobacteria</taxon>
        <taxon>Neisseriales</taxon>
        <taxon>Neisseriaceae</taxon>
        <taxon>Neisseria</taxon>
    </lineage>
</organism>
<comment type="caution">
    <text evidence="2">The sequence shown here is derived from an EMBL/GenBank/DDBJ whole genome shotgun (WGS) entry which is preliminary data.</text>
</comment>
<sequence length="63" mass="7155">MTVASGEVSTFPPIFYISRGRGKFLPFCLREGGVVAFFATTAGQQCRFWLTVARRKQINRVQR</sequence>
<reference evidence="1 3" key="1">
    <citation type="submission" date="2017-08" db="EMBL/GenBank/DDBJ databases">
        <title>Meningococcal Conjunctivitis and Endemic Carriage at a Military Recruit Training Center.</title>
        <authorList>
            <person name="Bobb A.J."/>
            <person name="Galac M.R."/>
            <person name="Snesrud E."/>
            <person name="Clagett C.D."/>
        </authorList>
    </citation>
    <scope>NUCLEOTIDE SEQUENCE [LARGE SCALE GENOMIC DNA]</scope>
    <source>
        <strain evidence="1 3">MRSN431200</strain>
    </source>
</reference>
<dbReference type="AlphaFoldDB" id="A0A425B3M7"/>
<gene>
    <name evidence="1" type="ORF">CIJ84_02120</name>
    <name evidence="2" type="ORF">COH52_04830</name>
</gene>
<dbReference type="Proteomes" id="UP000283666">
    <property type="component" value="Unassembled WGS sequence"/>
</dbReference>
<name>A0A425B3M7_NEIME</name>
<evidence type="ECO:0000313" key="4">
    <source>
        <dbReference type="Proteomes" id="UP000283666"/>
    </source>
</evidence>
<evidence type="ECO:0000313" key="3">
    <source>
        <dbReference type="Proteomes" id="UP000260504"/>
    </source>
</evidence>